<dbReference type="InterPro" id="IPR036811">
    <property type="entry name" value="Ubol_cytC_Rdtase_hinge_dom_sf"/>
</dbReference>
<evidence type="ECO:0000256" key="7">
    <source>
        <dbReference type="ARBA" id="ARBA00023128"/>
    </source>
</evidence>
<dbReference type="Proteomes" id="UP000620104">
    <property type="component" value="Unassembled WGS sequence"/>
</dbReference>
<feature type="compositionally biased region" description="Acidic residues" evidence="10">
    <location>
        <begin position="47"/>
        <end position="69"/>
    </location>
</feature>
<reference evidence="12" key="1">
    <citation type="submission" date="2020-07" db="EMBL/GenBank/DDBJ databases">
        <title>Draft Genome Sequence of a Deep-Sea Yeast, Naganishia (Cryptococcus) liquefaciens strain N6.</title>
        <authorList>
            <person name="Han Y.W."/>
            <person name="Kajitani R."/>
            <person name="Morimoto H."/>
            <person name="Parhat M."/>
            <person name="Tsubouchi H."/>
            <person name="Bakenova O."/>
            <person name="Ogata M."/>
            <person name="Argunhan B."/>
            <person name="Aoki R."/>
            <person name="Kajiwara S."/>
            <person name="Itoh T."/>
            <person name="Iwasaki H."/>
        </authorList>
    </citation>
    <scope>NUCLEOTIDE SEQUENCE</scope>
    <source>
        <strain evidence="12">N6</strain>
    </source>
</reference>
<evidence type="ECO:0000256" key="3">
    <source>
        <dbReference type="ARBA" id="ARBA00022448"/>
    </source>
</evidence>
<dbReference type="EMBL" id="BLZA01000010">
    <property type="protein sequence ID" value="GHJ85026.1"/>
    <property type="molecule type" value="Genomic_DNA"/>
</dbReference>
<accession>A0A8H3TQD1</accession>
<dbReference type="GO" id="GO:0006122">
    <property type="term" value="P:mitochondrial electron transport, ubiquinol to cytochrome c"/>
    <property type="evidence" value="ECO:0007669"/>
    <property type="project" value="InterPro"/>
</dbReference>
<evidence type="ECO:0000313" key="13">
    <source>
        <dbReference type="Proteomes" id="UP000620104"/>
    </source>
</evidence>
<dbReference type="SUPFAM" id="SSF81531">
    <property type="entry name" value="Non-heme 11 kDa protein of cytochrome bc1 complex (Ubiquinol-cytochrome c reductase)"/>
    <property type="match status" value="1"/>
</dbReference>
<keyword evidence="7" id="KW-0496">Mitochondrion</keyword>
<comment type="caution">
    <text evidence="12">The sequence shown here is derived from an EMBL/GenBank/DDBJ whole genome shotgun (WGS) entry which is preliminary data.</text>
</comment>
<evidence type="ECO:0000256" key="10">
    <source>
        <dbReference type="SAM" id="MobiDB-lite"/>
    </source>
</evidence>
<dbReference type="AlphaFoldDB" id="A0A8H3TQD1"/>
<dbReference type="Pfam" id="PF02320">
    <property type="entry name" value="UCR_hinge"/>
    <property type="match status" value="1"/>
</dbReference>
<sequence length="133" mass="14601">MSAVEEQSLFSTVVGFFVPTAHCEEESPAPEDSHVGDAVAAVSEENNANEEQEEPAAEEEEEEEEEPEDIAPAIQEECRNSKECAPALHHFQACSDKVNAGKGWQGEDCVEELFHLMHCVDACAAPKLFKRLV</sequence>
<comment type="subcellular location">
    <subcellularLocation>
        <location evidence="1">Mitochondrion inner membrane</location>
        <topology evidence="1">Peripheral membrane protein</topology>
        <orientation evidence="1">Intermembrane side</orientation>
    </subcellularLocation>
</comment>
<feature type="domain" description="Ubiquinol-cytochrome C reductase hinge" evidence="11">
    <location>
        <begin position="69"/>
        <end position="132"/>
    </location>
</feature>
<dbReference type="GO" id="GO:0005743">
    <property type="term" value="C:mitochondrial inner membrane"/>
    <property type="evidence" value="ECO:0007669"/>
    <property type="project" value="UniProtKB-SubCell"/>
</dbReference>
<keyword evidence="5" id="KW-0999">Mitochondrion inner membrane</keyword>
<evidence type="ECO:0000256" key="1">
    <source>
        <dbReference type="ARBA" id="ARBA00004137"/>
    </source>
</evidence>
<keyword evidence="9" id="KW-1015">Disulfide bond</keyword>
<evidence type="ECO:0000256" key="5">
    <source>
        <dbReference type="ARBA" id="ARBA00022792"/>
    </source>
</evidence>
<evidence type="ECO:0000256" key="8">
    <source>
        <dbReference type="ARBA" id="ARBA00023136"/>
    </source>
</evidence>
<name>A0A8H3TQD1_9TREE</name>
<dbReference type="OrthoDB" id="405848at2759"/>
<evidence type="ECO:0000259" key="11">
    <source>
        <dbReference type="Pfam" id="PF02320"/>
    </source>
</evidence>
<organism evidence="12 13">
    <name type="scientific">Naganishia liquefaciens</name>
    <dbReference type="NCBI Taxonomy" id="104408"/>
    <lineage>
        <taxon>Eukaryota</taxon>
        <taxon>Fungi</taxon>
        <taxon>Dikarya</taxon>
        <taxon>Basidiomycota</taxon>
        <taxon>Agaricomycotina</taxon>
        <taxon>Tremellomycetes</taxon>
        <taxon>Filobasidiales</taxon>
        <taxon>Filobasidiaceae</taxon>
        <taxon>Naganishia</taxon>
    </lineage>
</organism>
<proteinExistence type="inferred from homology"/>
<dbReference type="PANTHER" id="PTHR15336">
    <property type="entry name" value="UBIQUINOL-CYTOCHROME C REDUCTASE COMPLEX 7.8 KDA PROTEIN"/>
    <property type="match status" value="1"/>
</dbReference>
<dbReference type="InterPro" id="IPR023184">
    <property type="entry name" value="Ubol_cytC_Rdtase_hinge_dom"/>
</dbReference>
<dbReference type="FunFam" id="1.10.287.20:FF:000001">
    <property type="entry name" value="Cytochrome b-c1 complex subunit 6"/>
    <property type="match status" value="1"/>
</dbReference>
<evidence type="ECO:0000256" key="9">
    <source>
        <dbReference type="ARBA" id="ARBA00023157"/>
    </source>
</evidence>
<dbReference type="InterPro" id="IPR003422">
    <property type="entry name" value="Cyt_b-c1_6"/>
</dbReference>
<dbReference type="PANTHER" id="PTHR15336:SF0">
    <property type="entry name" value="CYTOCHROME B-C1 COMPLEX SUBUNIT 6, MITOCHONDRIAL"/>
    <property type="match status" value="1"/>
</dbReference>
<evidence type="ECO:0000256" key="2">
    <source>
        <dbReference type="ARBA" id="ARBA00006498"/>
    </source>
</evidence>
<feature type="compositionally biased region" description="Low complexity" evidence="10">
    <location>
        <begin position="37"/>
        <end position="46"/>
    </location>
</feature>
<protein>
    <recommendedName>
        <fullName evidence="11">Ubiquinol-cytochrome C reductase hinge domain-containing protein</fullName>
    </recommendedName>
</protein>
<keyword evidence="8" id="KW-0472">Membrane</keyword>
<feature type="region of interest" description="Disordered" evidence="10">
    <location>
        <begin position="24"/>
        <end position="74"/>
    </location>
</feature>
<keyword evidence="13" id="KW-1185">Reference proteome</keyword>
<dbReference type="Gene3D" id="1.10.287.20">
    <property type="entry name" value="Ubiquinol-cytochrome C reductase hinge domain"/>
    <property type="match status" value="1"/>
</dbReference>
<keyword evidence="4" id="KW-0679">Respiratory chain</keyword>
<gene>
    <name evidence="12" type="ORF">NliqN6_1428</name>
</gene>
<comment type="similarity">
    <text evidence="2">Belongs to the UQCRH/QCR6 family.</text>
</comment>
<evidence type="ECO:0000313" key="12">
    <source>
        <dbReference type="EMBL" id="GHJ85026.1"/>
    </source>
</evidence>
<evidence type="ECO:0000256" key="4">
    <source>
        <dbReference type="ARBA" id="ARBA00022660"/>
    </source>
</evidence>
<keyword evidence="3" id="KW-0813">Transport</keyword>
<evidence type="ECO:0000256" key="6">
    <source>
        <dbReference type="ARBA" id="ARBA00022982"/>
    </source>
</evidence>
<keyword evidence="6" id="KW-0249">Electron transport</keyword>